<sequence length="168" mass="19034">MKDEIEGLKRKKLEILLLSVIIPIIVSAVTYWATKFLERPECAEQSPLSLEVQNSFNRLNYHGFVLSGNEQKYEDFFASMRMFQDNLGGESKHLHSIAAYLSNEVSKARIYMETNNSSELTPEQLHILSKARIEFDAVVQALSCGYSIGKDECSICFGVDPSIDYSPR</sequence>
<dbReference type="Proteomes" id="UP000809621">
    <property type="component" value="Unassembled WGS sequence"/>
</dbReference>
<organism evidence="2 3">
    <name type="scientific">Vibrio ulleungensis</name>
    <dbReference type="NCBI Taxonomy" id="2807619"/>
    <lineage>
        <taxon>Bacteria</taxon>
        <taxon>Pseudomonadati</taxon>
        <taxon>Pseudomonadota</taxon>
        <taxon>Gammaproteobacteria</taxon>
        <taxon>Vibrionales</taxon>
        <taxon>Vibrionaceae</taxon>
        <taxon>Vibrio</taxon>
    </lineage>
</organism>
<evidence type="ECO:0000313" key="2">
    <source>
        <dbReference type="EMBL" id="MBM7035004.1"/>
    </source>
</evidence>
<dbReference type="RefSeq" id="WP_205156647.1">
    <property type="nucleotide sequence ID" value="NZ_JAFEUM010000001.1"/>
</dbReference>
<keyword evidence="1" id="KW-0472">Membrane</keyword>
<proteinExistence type="predicted"/>
<feature type="transmembrane region" description="Helical" evidence="1">
    <location>
        <begin position="12"/>
        <end position="33"/>
    </location>
</feature>
<name>A0ABS2HD88_9VIBR</name>
<evidence type="ECO:0000313" key="3">
    <source>
        <dbReference type="Proteomes" id="UP000809621"/>
    </source>
</evidence>
<dbReference type="EMBL" id="JAFEUM010000001">
    <property type="protein sequence ID" value="MBM7035004.1"/>
    <property type="molecule type" value="Genomic_DNA"/>
</dbReference>
<keyword evidence="1" id="KW-1133">Transmembrane helix</keyword>
<comment type="caution">
    <text evidence="2">The sequence shown here is derived from an EMBL/GenBank/DDBJ whole genome shotgun (WGS) entry which is preliminary data.</text>
</comment>
<reference evidence="2 3" key="1">
    <citation type="submission" date="2021-02" db="EMBL/GenBank/DDBJ databases">
        <authorList>
            <person name="Park J.-S."/>
        </authorList>
    </citation>
    <scope>NUCLEOTIDE SEQUENCE [LARGE SCALE GENOMIC DNA]</scope>
    <source>
        <strain evidence="2 3">188UL20-2</strain>
    </source>
</reference>
<accession>A0ABS2HD88</accession>
<evidence type="ECO:0000256" key="1">
    <source>
        <dbReference type="SAM" id="Phobius"/>
    </source>
</evidence>
<gene>
    <name evidence="2" type="ORF">JQC93_01185</name>
</gene>
<keyword evidence="1" id="KW-0812">Transmembrane</keyword>
<keyword evidence="3" id="KW-1185">Reference proteome</keyword>
<protein>
    <submittedName>
        <fullName evidence="2">Uncharacterized protein</fullName>
    </submittedName>
</protein>